<accession>A0A3D9HZ72</accession>
<dbReference type="InterPro" id="IPR038765">
    <property type="entry name" value="Papain-like_cys_pep_sf"/>
</dbReference>
<dbReference type="RefSeq" id="WP_115995250.1">
    <property type="nucleotide sequence ID" value="NZ_QRDY01000022.1"/>
</dbReference>
<evidence type="ECO:0008006" key="3">
    <source>
        <dbReference type="Google" id="ProtNLM"/>
    </source>
</evidence>
<dbReference type="Gene3D" id="3.90.1720.10">
    <property type="entry name" value="endopeptidase domain like (from Nostoc punctiforme)"/>
    <property type="match status" value="1"/>
</dbReference>
<organism evidence="1 2">
    <name type="scientific">Cohnella lupini</name>
    <dbReference type="NCBI Taxonomy" id="1294267"/>
    <lineage>
        <taxon>Bacteria</taxon>
        <taxon>Bacillati</taxon>
        <taxon>Bacillota</taxon>
        <taxon>Bacilli</taxon>
        <taxon>Bacillales</taxon>
        <taxon>Paenibacillaceae</taxon>
        <taxon>Cohnella</taxon>
    </lineage>
</organism>
<name>A0A3D9HZ72_9BACL</name>
<evidence type="ECO:0000313" key="1">
    <source>
        <dbReference type="EMBL" id="RED54720.1"/>
    </source>
</evidence>
<gene>
    <name evidence="1" type="ORF">DFP95_12245</name>
</gene>
<keyword evidence="2" id="KW-1185">Reference proteome</keyword>
<protein>
    <recommendedName>
        <fullName evidence="3">Permuted papain-like amidase YaeF/Yiix C92 family enzyme</fullName>
    </recommendedName>
</protein>
<evidence type="ECO:0000313" key="2">
    <source>
        <dbReference type="Proteomes" id="UP000256869"/>
    </source>
</evidence>
<dbReference type="EMBL" id="QRDY01000022">
    <property type="protein sequence ID" value="RED54720.1"/>
    <property type="molecule type" value="Genomic_DNA"/>
</dbReference>
<dbReference type="SUPFAM" id="SSF54001">
    <property type="entry name" value="Cysteine proteinases"/>
    <property type="match status" value="1"/>
</dbReference>
<reference evidence="1 2" key="1">
    <citation type="submission" date="2018-07" db="EMBL/GenBank/DDBJ databases">
        <title>Genomic Encyclopedia of Type Strains, Phase III (KMG-III): the genomes of soil and plant-associated and newly described type strains.</title>
        <authorList>
            <person name="Whitman W."/>
        </authorList>
    </citation>
    <scope>NUCLEOTIDE SEQUENCE [LARGE SCALE GENOMIC DNA]</scope>
    <source>
        <strain evidence="1 2">CECT 8236</strain>
    </source>
</reference>
<dbReference type="Proteomes" id="UP000256869">
    <property type="component" value="Unassembled WGS sequence"/>
</dbReference>
<proteinExistence type="predicted"/>
<dbReference type="AlphaFoldDB" id="A0A3D9HZ72"/>
<comment type="caution">
    <text evidence="1">The sequence shown here is derived from an EMBL/GenBank/DDBJ whole genome shotgun (WGS) entry which is preliminary data.</text>
</comment>
<sequence>MNRDFVYIVLTGTGTVFSETIKWFTKEPLNHASISFDCELKEVYSFGRKKVSNPFTGGLIQENFLDPFYNHANCAIYRYYVGDQNYAAMHGHVSEMMTNKDRYKYDLIGLFGILLKKRFPRENAYFCSQFVASVLEKTGYDAIGKPSYFVTPGDIGSSLSLNEIYRGTVSDYINKSRNALIA</sequence>
<dbReference type="OrthoDB" id="1645744at2"/>